<organism evidence="1 2">
    <name type="scientific">Candidatus Falkowbacteria bacterium RIFOXYC2_FULL_48_21</name>
    <dbReference type="NCBI Taxonomy" id="1798005"/>
    <lineage>
        <taxon>Bacteria</taxon>
        <taxon>Candidatus Falkowiibacteriota</taxon>
    </lineage>
</organism>
<evidence type="ECO:0000313" key="1">
    <source>
        <dbReference type="EMBL" id="OGF36146.1"/>
    </source>
</evidence>
<accession>A0A1F5TBU4</accession>
<comment type="caution">
    <text evidence="1">The sequence shown here is derived from an EMBL/GenBank/DDBJ whole genome shotgun (WGS) entry which is preliminary data.</text>
</comment>
<sequence>MTQFDKSLDVTFRRQATGEIIGNLVSDPRPTPHGDRTKIVLIYGYKKEAAEKWEKSLPQTGEIWKCEEMRDTKSGDPHSGALLVRLVENLSLKLEQDKARRRVVLAPIYHALEDLSRLIEEQLARESLDSLAQTLRALAEDAAIRLGFTEAIKVFLHASGNTLPELRSLAKEKDPALATHPAWRIIEDLSQNGRVHKCCFEAVLAWLAKLRETGEMPTRKFVFSYDRFFQCPGCSAKVRLKPTEWDDFTSGKEISMECPVCNTAGVATK</sequence>
<dbReference type="Proteomes" id="UP000178656">
    <property type="component" value="Unassembled WGS sequence"/>
</dbReference>
<gene>
    <name evidence="1" type="ORF">A2482_02650</name>
</gene>
<dbReference type="AlphaFoldDB" id="A0A1F5TBU4"/>
<evidence type="ECO:0000313" key="2">
    <source>
        <dbReference type="Proteomes" id="UP000178656"/>
    </source>
</evidence>
<protein>
    <submittedName>
        <fullName evidence="1">Uncharacterized protein</fullName>
    </submittedName>
</protein>
<reference evidence="1 2" key="1">
    <citation type="journal article" date="2016" name="Nat. Commun.">
        <title>Thousands of microbial genomes shed light on interconnected biogeochemical processes in an aquifer system.</title>
        <authorList>
            <person name="Anantharaman K."/>
            <person name="Brown C.T."/>
            <person name="Hug L.A."/>
            <person name="Sharon I."/>
            <person name="Castelle C.J."/>
            <person name="Probst A.J."/>
            <person name="Thomas B.C."/>
            <person name="Singh A."/>
            <person name="Wilkins M.J."/>
            <person name="Karaoz U."/>
            <person name="Brodie E.L."/>
            <person name="Williams K.H."/>
            <person name="Hubbard S.S."/>
            <person name="Banfield J.F."/>
        </authorList>
    </citation>
    <scope>NUCLEOTIDE SEQUENCE [LARGE SCALE GENOMIC DNA]</scope>
</reference>
<dbReference type="EMBL" id="MFGM01000038">
    <property type="protein sequence ID" value="OGF36146.1"/>
    <property type="molecule type" value="Genomic_DNA"/>
</dbReference>
<proteinExistence type="predicted"/>
<name>A0A1F5TBU4_9BACT</name>